<organism evidence="2 3">
    <name type="scientific">Thiosulfatimonas sediminis</name>
    <dbReference type="NCBI Taxonomy" id="2675054"/>
    <lineage>
        <taxon>Bacteria</taxon>
        <taxon>Pseudomonadati</taxon>
        <taxon>Pseudomonadota</taxon>
        <taxon>Gammaproteobacteria</taxon>
        <taxon>Thiotrichales</taxon>
        <taxon>Piscirickettsiaceae</taxon>
        <taxon>Thiosulfatimonas</taxon>
    </lineage>
</organism>
<feature type="transmembrane region" description="Helical" evidence="1">
    <location>
        <begin position="121"/>
        <end position="146"/>
    </location>
</feature>
<gene>
    <name evidence="2" type="ORF">THMIRHAS_01020</name>
</gene>
<keyword evidence="1" id="KW-1133">Transmembrane helix</keyword>
<keyword evidence="3" id="KW-1185">Reference proteome</keyword>
<feature type="transmembrane region" description="Helical" evidence="1">
    <location>
        <begin position="172"/>
        <end position="199"/>
    </location>
</feature>
<dbReference type="InterPro" id="IPR018692">
    <property type="entry name" value="DUF2189"/>
</dbReference>
<dbReference type="Pfam" id="PF09955">
    <property type="entry name" value="DUF2189"/>
    <property type="match status" value="1"/>
</dbReference>
<evidence type="ECO:0000313" key="3">
    <source>
        <dbReference type="Proteomes" id="UP000501726"/>
    </source>
</evidence>
<dbReference type="RefSeq" id="WP_173269262.1">
    <property type="nucleotide sequence ID" value="NZ_AP021889.1"/>
</dbReference>
<accession>A0A6F8PRJ0</accession>
<evidence type="ECO:0000313" key="2">
    <source>
        <dbReference type="EMBL" id="BBP44729.1"/>
    </source>
</evidence>
<dbReference type="AlphaFoldDB" id="A0A6F8PRJ0"/>
<protein>
    <submittedName>
        <fullName evidence="2">Cytochrome b6</fullName>
    </submittedName>
</protein>
<keyword evidence="1" id="KW-0472">Membrane</keyword>
<evidence type="ECO:0000256" key="1">
    <source>
        <dbReference type="SAM" id="Phobius"/>
    </source>
</evidence>
<dbReference type="Proteomes" id="UP000501726">
    <property type="component" value="Chromosome"/>
</dbReference>
<feature type="transmembrane region" description="Helical" evidence="1">
    <location>
        <begin position="77"/>
        <end position="100"/>
    </location>
</feature>
<name>A0A6F8PRJ0_9GAMM</name>
<feature type="transmembrane region" description="Helical" evidence="1">
    <location>
        <begin position="45"/>
        <end position="65"/>
    </location>
</feature>
<keyword evidence="1" id="KW-0812">Transmembrane</keyword>
<proteinExistence type="predicted"/>
<dbReference type="KEGG" id="tse:THMIRHAS_01020"/>
<dbReference type="EMBL" id="AP021889">
    <property type="protein sequence ID" value="BBP44729.1"/>
    <property type="molecule type" value="Genomic_DNA"/>
</dbReference>
<feature type="transmembrane region" description="Helical" evidence="1">
    <location>
        <begin position="220"/>
        <end position="253"/>
    </location>
</feature>
<sequence>MATEISPNLIQDHYTESGEHIVSRGCKVSAIGTWLKKGALDISHAPIASLFYGAIMALCVMLVYTSFQQQPIMMFKMATLFVMLTPFLATGLYATSCQLSRHQQPNLMRSLFAWRQNKAEFAFFALLLGVIIAIWSRITPLIGAIIESNSLLIVNPNQGVMSFLTSEAGQAFMMYFLIGALFLAAIVFALSVVTIPLLLRDRNIGVISAMILSVKVVGQNKLVMLLWALTIGVLVSIGIVTLGLAMLVVMPLLGYASWHAFNDLIEVDDKQSIYDIDV</sequence>
<reference evidence="3" key="1">
    <citation type="submission" date="2019-11" db="EMBL/GenBank/DDBJ databases">
        <title>Isolation and characterization of two novel species in the genus Thiomicrorhabdus.</title>
        <authorList>
            <person name="Mochizuki J."/>
            <person name="Kojima H."/>
            <person name="Fukui M."/>
        </authorList>
    </citation>
    <scope>NUCLEOTIDE SEQUENCE [LARGE SCALE GENOMIC DNA]</scope>
    <source>
        <strain evidence="3">aks77</strain>
    </source>
</reference>